<proteinExistence type="predicted"/>
<keyword evidence="2" id="KW-1185">Reference proteome</keyword>
<organism evidence="1 2">
    <name type="scientific">Leuconostoc lactis</name>
    <dbReference type="NCBI Taxonomy" id="1246"/>
    <lineage>
        <taxon>Bacteria</taxon>
        <taxon>Bacillati</taxon>
        <taxon>Bacillota</taxon>
        <taxon>Bacilli</taxon>
        <taxon>Lactobacillales</taxon>
        <taxon>Lactobacillaceae</taxon>
        <taxon>Leuconostoc</taxon>
    </lineage>
</organism>
<dbReference type="Proteomes" id="UP000321298">
    <property type="component" value="Chromosome"/>
</dbReference>
<accession>A0AAP9JAV7</accession>
<evidence type="ECO:0000313" key="2">
    <source>
        <dbReference type="Proteomes" id="UP000321298"/>
    </source>
</evidence>
<dbReference type="EMBL" id="CP042387">
    <property type="protein sequence ID" value="QEA44857.1"/>
    <property type="molecule type" value="Genomic_DNA"/>
</dbReference>
<reference evidence="1 2" key="1">
    <citation type="submission" date="2019-06" db="EMBL/GenBank/DDBJ databases">
        <title>Genome analyses of bacteria isolated from kimchi.</title>
        <authorList>
            <person name="Lee S."/>
            <person name="Ahn S."/>
            <person name="Roh S."/>
        </authorList>
    </citation>
    <scope>NUCLEOTIDE SEQUENCE [LARGE SCALE GENOMIC DNA]</scope>
    <source>
        <strain evidence="1 2">CBA3625</strain>
    </source>
</reference>
<sequence>MFSLAGMASILLLVGVFTLLAGLNHNKQHQLLHESNQAYKVYQQKKRQHSAVYDAKQPNVSAAITIFDKVFSLDWTLPDQAAFDDRAKAMMPYVTNDVVKNSLDFKPDPDKMMGQSGVKITYDHMDFIPISANVNEVKAKVVVFLKSQIDDRPEATTRQVYDVSYSPKQDKVTQLDRLGNFRLQSDSSLLSE</sequence>
<protein>
    <submittedName>
        <fullName evidence="1">Uncharacterized protein</fullName>
    </submittedName>
</protein>
<name>A0AAP9JAV7_LEULA</name>
<gene>
    <name evidence="1" type="ORF">FGL83_07645</name>
</gene>
<evidence type="ECO:0000313" key="1">
    <source>
        <dbReference type="EMBL" id="QEA44857.1"/>
    </source>
</evidence>
<dbReference type="AlphaFoldDB" id="A0AAP9JAV7"/>